<reference evidence="8 9" key="1">
    <citation type="submission" date="2019-02" db="EMBL/GenBank/DDBJ databases">
        <title>Deep-cultivation of Planctomycetes and their phenomic and genomic characterization uncovers novel biology.</title>
        <authorList>
            <person name="Wiegand S."/>
            <person name="Jogler M."/>
            <person name="Boedeker C."/>
            <person name="Pinto D."/>
            <person name="Vollmers J."/>
            <person name="Rivas-Marin E."/>
            <person name="Kohn T."/>
            <person name="Peeters S.H."/>
            <person name="Heuer A."/>
            <person name="Rast P."/>
            <person name="Oberbeckmann S."/>
            <person name="Bunk B."/>
            <person name="Jeske O."/>
            <person name="Meyerdierks A."/>
            <person name="Storesund J.E."/>
            <person name="Kallscheuer N."/>
            <person name="Luecker S."/>
            <person name="Lage O.M."/>
            <person name="Pohl T."/>
            <person name="Merkel B.J."/>
            <person name="Hornburger P."/>
            <person name="Mueller R.-W."/>
            <person name="Bruemmer F."/>
            <person name="Labrenz M."/>
            <person name="Spormann A.M."/>
            <person name="Op den Camp H."/>
            <person name="Overmann J."/>
            <person name="Amann R."/>
            <person name="Jetten M.S.M."/>
            <person name="Mascher T."/>
            <person name="Medema M.H."/>
            <person name="Devos D.P."/>
            <person name="Kaster A.-K."/>
            <person name="Ovreas L."/>
            <person name="Rohde M."/>
            <person name="Galperin M.Y."/>
            <person name="Jogler C."/>
        </authorList>
    </citation>
    <scope>NUCLEOTIDE SEQUENCE [LARGE SCALE GENOMIC DNA]</scope>
    <source>
        <strain evidence="8 9">Pla85_3_4</strain>
    </source>
</reference>
<dbReference type="Pfam" id="PF04542">
    <property type="entry name" value="Sigma70_r2"/>
    <property type="match status" value="1"/>
</dbReference>
<dbReference type="Gene3D" id="1.10.10.10">
    <property type="entry name" value="Winged helix-like DNA-binding domain superfamily/Winged helix DNA-binding domain"/>
    <property type="match status" value="1"/>
</dbReference>
<evidence type="ECO:0000259" key="7">
    <source>
        <dbReference type="Pfam" id="PF04545"/>
    </source>
</evidence>
<dbReference type="CDD" id="cd06171">
    <property type="entry name" value="Sigma70_r4"/>
    <property type="match status" value="1"/>
</dbReference>
<protein>
    <submittedName>
        <fullName evidence="8">RNA polymerase sigma factor</fullName>
    </submittedName>
</protein>
<proteinExistence type="inferred from homology"/>
<keyword evidence="9" id="KW-1185">Reference proteome</keyword>
<dbReference type="InterPro" id="IPR014284">
    <property type="entry name" value="RNA_pol_sigma-70_dom"/>
</dbReference>
<dbReference type="KEGG" id="lcre:Pla8534_51910"/>
<evidence type="ECO:0000256" key="4">
    <source>
        <dbReference type="ARBA" id="ARBA00023125"/>
    </source>
</evidence>
<keyword evidence="4" id="KW-0238">DNA-binding</keyword>
<gene>
    <name evidence="8" type="ORF">Pla8534_51910</name>
</gene>
<evidence type="ECO:0000256" key="1">
    <source>
        <dbReference type="ARBA" id="ARBA00010641"/>
    </source>
</evidence>
<feature type="domain" description="RNA polymerase sigma-70 region 2" evidence="6">
    <location>
        <begin position="17"/>
        <end position="82"/>
    </location>
</feature>
<organism evidence="8 9">
    <name type="scientific">Lignipirellula cremea</name>
    <dbReference type="NCBI Taxonomy" id="2528010"/>
    <lineage>
        <taxon>Bacteria</taxon>
        <taxon>Pseudomonadati</taxon>
        <taxon>Planctomycetota</taxon>
        <taxon>Planctomycetia</taxon>
        <taxon>Pirellulales</taxon>
        <taxon>Pirellulaceae</taxon>
        <taxon>Lignipirellula</taxon>
    </lineage>
</organism>
<dbReference type="Pfam" id="PF04545">
    <property type="entry name" value="Sigma70_r4"/>
    <property type="match status" value="1"/>
</dbReference>
<accession>A0A518DZU8</accession>
<dbReference type="PANTHER" id="PTHR43133">
    <property type="entry name" value="RNA POLYMERASE ECF-TYPE SIGMA FACTO"/>
    <property type="match status" value="1"/>
</dbReference>
<dbReference type="InterPro" id="IPR013325">
    <property type="entry name" value="RNA_pol_sigma_r2"/>
</dbReference>
<evidence type="ECO:0000256" key="5">
    <source>
        <dbReference type="ARBA" id="ARBA00023163"/>
    </source>
</evidence>
<dbReference type="GO" id="GO:0003677">
    <property type="term" value="F:DNA binding"/>
    <property type="evidence" value="ECO:0007669"/>
    <property type="project" value="UniProtKB-KW"/>
</dbReference>
<dbReference type="InterPro" id="IPR007627">
    <property type="entry name" value="RNA_pol_sigma70_r2"/>
</dbReference>
<evidence type="ECO:0000313" key="8">
    <source>
        <dbReference type="EMBL" id="QDU97345.1"/>
    </source>
</evidence>
<dbReference type="Proteomes" id="UP000317648">
    <property type="component" value="Chromosome"/>
</dbReference>
<dbReference type="InterPro" id="IPR007630">
    <property type="entry name" value="RNA_pol_sigma70_r4"/>
</dbReference>
<evidence type="ECO:0000256" key="3">
    <source>
        <dbReference type="ARBA" id="ARBA00023082"/>
    </source>
</evidence>
<evidence type="ECO:0000313" key="9">
    <source>
        <dbReference type="Proteomes" id="UP000317648"/>
    </source>
</evidence>
<name>A0A518DZU8_9BACT</name>
<comment type="similarity">
    <text evidence="1">Belongs to the sigma-70 factor family. ECF subfamily.</text>
</comment>
<dbReference type="Gene3D" id="1.10.1740.10">
    <property type="match status" value="1"/>
</dbReference>
<sequence>MEENARQQVEPALVAALYVEHSEELKRFLTGVLRDAALAADAMQAAFVAMVERGHEVEQESHKAWLFRVAYHQALALRRRQAVGDRAVQQKAYENQILDSSAAEALACDAPLLRGEQVEAVRAALAELPWEQQQVVRMRIYEEKKFSQIAAELNIPLGTALGRMRTALSKLRARLDPNDL</sequence>
<evidence type="ECO:0000256" key="2">
    <source>
        <dbReference type="ARBA" id="ARBA00023015"/>
    </source>
</evidence>
<keyword evidence="5" id="KW-0804">Transcription</keyword>
<feature type="domain" description="RNA polymerase sigma-70 region 4" evidence="7">
    <location>
        <begin position="124"/>
        <end position="173"/>
    </location>
</feature>
<dbReference type="PANTHER" id="PTHR43133:SF8">
    <property type="entry name" value="RNA POLYMERASE SIGMA FACTOR HI_1459-RELATED"/>
    <property type="match status" value="1"/>
</dbReference>
<dbReference type="SUPFAM" id="SSF88659">
    <property type="entry name" value="Sigma3 and sigma4 domains of RNA polymerase sigma factors"/>
    <property type="match status" value="1"/>
</dbReference>
<dbReference type="InterPro" id="IPR013324">
    <property type="entry name" value="RNA_pol_sigma_r3/r4-like"/>
</dbReference>
<dbReference type="InterPro" id="IPR036388">
    <property type="entry name" value="WH-like_DNA-bd_sf"/>
</dbReference>
<evidence type="ECO:0000259" key="6">
    <source>
        <dbReference type="Pfam" id="PF04542"/>
    </source>
</evidence>
<keyword evidence="3" id="KW-0731">Sigma factor</keyword>
<dbReference type="InterPro" id="IPR039425">
    <property type="entry name" value="RNA_pol_sigma-70-like"/>
</dbReference>
<dbReference type="EMBL" id="CP036433">
    <property type="protein sequence ID" value="QDU97345.1"/>
    <property type="molecule type" value="Genomic_DNA"/>
</dbReference>
<keyword evidence="2" id="KW-0805">Transcription regulation</keyword>
<dbReference type="NCBIfam" id="TIGR02937">
    <property type="entry name" value="sigma70-ECF"/>
    <property type="match status" value="1"/>
</dbReference>
<dbReference type="SUPFAM" id="SSF88946">
    <property type="entry name" value="Sigma2 domain of RNA polymerase sigma factors"/>
    <property type="match status" value="1"/>
</dbReference>
<dbReference type="GO" id="GO:0016987">
    <property type="term" value="F:sigma factor activity"/>
    <property type="evidence" value="ECO:0007669"/>
    <property type="project" value="UniProtKB-KW"/>
</dbReference>
<dbReference type="GO" id="GO:0006352">
    <property type="term" value="P:DNA-templated transcription initiation"/>
    <property type="evidence" value="ECO:0007669"/>
    <property type="project" value="InterPro"/>
</dbReference>
<dbReference type="AlphaFoldDB" id="A0A518DZU8"/>
<dbReference type="RefSeq" id="WP_197442573.1">
    <property type="nucleotide sequence ID" value="NZ_CP036433.1"/>
</dbReference>